<proteinExistence type="predicted"/>
<dbReference type="PANTHER" id="PTHR10412:SF10">
    <property type="entry name" value="GLYCOSYL HYDROLASE FAMILY 63 C-TERMINAL DOMAIN-CONTAINING PROTEIN"/>
    <property type="match status" value="1"/>
</dbReference>
<dbReference type="EMBL" id="CP162511">
    <property type="protein sequence ID" value="XDI07008.1"/>
    <property type="molecule type" value="Genomic_DNA"/>
</dbReference>
<dbReference type="RefSeq" id="WP_368499384.1">
    <property type="nucleotide sequence ID" value="NZ_CP162511.1"/>
</dbReference>
<feature type="domain" description="Mannosylglycerate hydrolase MGH1-like glycoside hydrolase" evidence="2">
    <location>
        <begin position="477"/>
        <end position="709"/>
    </location>
</feature>
<dbReference type="GO" id="GO:0004573">
    <property type="term" value="F:Glc3Man9GlcNAc2 oligosaccharide glucosidase activity"/>
    <property type="evidence" value="ECO:0007669"/>
    <property type="project" value="InterPro"/>
</dbReference>
<evidence type="ECO:0000256" key="1">
    <source>
        <dbReference type="SAM" id="MobiDB-lite"/>
    </source>
</evidence>
<organism evidence="3">
    <name type="scientific">Herbiconiux sp. A18JL235</name>
    <dbReference type="NCBI Taxonomy" id="3152363"/>
    <lineage>
        <taxon>Bacteria</taxon>
        <taxon>Bacillati</taxon>
        <taxon>Actinomycetota</taxon>
        <taxon>Actinomycetes</taxon>
        <taxon>Micrococcales</taxon>
        <taxon>Microbacteriaceae</taxon>
        <taxon>Herbiconiux</taxon>
    </lineage>
</organism>
<dbReference type="InterPro" id="IPR008928">
    <property type="entry name" value="6-hairpin_glycosidase_sf"/>
</dbReference>
<dbReference type="AlphaFoldDB" id="A0AB39BLH3"/>
<evidence type="ECO:0000313" key="3">
    <source>
        <dbReference type="EMBL" id="XDI07008.1"/>
    </source>
</evidence>
<dbReference type="PANTHER" id="PTHR10412">
    <property type="entry name" value="MANNOSYL-OLIGOSACCHARIDE GLUCOSIDASE"/>
    <property type="match status" value="1"/>
</dbReference>
<sequence length="925" mass="104276">MSFDAVPAPDARPDTGDAYEGGPERVPRAEPGAERGAERRRLAEADAAGPGSPGAWRDWGPYLAERAWGTVREDYSVSGDAWRFFPHDDARSRTYRWNEDGMAGFCDEQQRWCLGLALWNGADPILKERMFGLAGPEGNHGEDAKEYWWYLDATPSHSWQRWRYHYPQAAFPYERLVEENARRGKDEPEFELADTGVFDDDRFWVVTVDYAKASAHDLLMTVTVENAGPEEATLHVLPSLWLRDTWSWDLEQPPRPRLRTVDGEPTAVVAELPGDEELLLRLDPSLDRITGTRAADTAAPADRLLYCENESNRSRLYDEPATTPYPKDGIGDHVVSGTPTVNPAGEGSKAAFHRILTVPPGESRELRLRLTRRADAPAAATAFADFAATVATRRAEADDFYASVLPAQADEEEHRIARQAFAGLLWSKQFYHFDVRRWLAGDPTAPPPPRGRGARRNGDWRHLSSHDVILMPDPWEYPWFAAWDLAFHCVTLAHIDPEFAKRQLVLILREWYMHPNGQLPAYEWDFGDVNPPIEAWAALRVFEIDGSRDFHFLSRIFHKLLMNFTWWTNNKDHGDNNLFEGGFMGLDNIAPLDRSTLPPEVGTLEQADATGWMATYALHLLDMALLLTAHDPAYEDVATKFLEHFLAIAGSANEAGLWDDTDAFYYDVLHLADGRDVPMKVRSLVGLVPVTASLVFEREKMGELDEFVRRGAVFLDRHPAYRSLVHIRRGADGVKSLLAFVTPEKLERVLTGVVDETRMLSPYGIRSISAWHREHPFRVEVDGVEAVVDYEPGESTSGLFGGNSNWRGPVWFPLNVLIIESLRGYDVSLGERHTVEYPAGSGVQHSFGEIADDLAKRLVSLFRRAPDGGPRPSDARYPLLSEHPRWRENIAFYEYFHGDTGQGLGASHQTGWTALVAHLIVTRRR</sequence>
<feature type="compositionally biased region" description="Basic and acidic residues" evidence="1">
    <location>
        <begin position="22"/>
        <end position="44"/>
    </location>
</feature>
<gene>
    <name evidence="3" type="ORF">ABFY20_07890</name>
</gene>
<accession>A0AB39BLH3</accession>
<dbReference type="InterPro" id="IPR004888">
    <property type="entry name" value="Glycoside_hydrolase_63"/>
</dbReference>
<protein>
    <submittedName>
        <fullName evidence="3">Glucosidase</fullName>
    </submittedName>
</protein>
<dbReference type="InterPro" id="IPR054491">
    <property type="entry name" value="MGH1-like_GH"/>
</dbReference>
<reference evidence="3" key="1">
    <citation type="submission" date="2024-05" db="EMBL/GenBank/DDBJ databases">
        <title>Herbiconiux sp. A18JL235.</title>
        <authorList>
            <person name="Zhang G."/>
        </authorList>
    </citation>
    <scope>NUCLEOTIDE SEQUENCE</scope>
    <source>
        <strain evidence="3">A18JL235</strain>
    </source>
</reference>
<dbReference type="InterPro" id="IPR012341">
    <property type="entry name" value="6hp_glycosidase-like_sf"/>
</dbReference>
<evidence type="ECO:0000259" key="2">
    <source>
        <dbReference type="Pfam" id="PF22422"/>
    </source>
</evidence>
<feature type="region of interest" description="Disordered" evidence="1">
    <location>
        <begin position="1"/>
        <end position="56"/>
    </location>
</feature>
<dbReference type="Gene3D" id="1.50.10.10">
    <property type="match status" value="1"/>
</dbReference>
<name>A0AB39BLH3_9MICO</name>
<dbReference type="GO" id="GO:0009311">
    <property type="term" value="P:oligosaccharide metabolic process"/>
    <property type="evidence" value="ECO:0007669"/>
    <property type="project" value="InterPro"/>
</dbReference>
<dbReference type="Pfam" id="PF22422">
    <property type="entry name" value="MGH1-like_GH"/>
    <property type="match status" value="1"/>
</dbReference>
<dbReference type="SUPFAM" id="SSF48208">
    <property type="entry name" value="Six-hairpin glycosidases"/>
    <property type="match status" value="1"/>
</dbReference>